<dbReference type="Proteomes" id="UP001431926">
    <property type="component" value="Chromosome"/>
</dbReference>
<proteinExistence type="predicted"/>
<gene>
    <name evidence="2" type="ORF">OG367_08220</name>
</gene>
<keyword evidence="1" id="KW-1133">Transmembrane helix</keyword>
<keyword evidence="1" id="KW-0472">Membrane</keyword>
<feature type="transmembrane region" description="Helical" evidence="1">
    <location>
        <begin position="143"/>
        <end position="162"/>
    </location>
</feature>
<organism evidence="2 3">
    <name type="scientific">Streptomyces anulatus</name>
    <name type="common">Streptomyces chrysomallus</name>
    <dbReference type="NCBI Taxonomy" id="1892"/>
    <lineage>
        <taxon>Bacteria</taxon>
        <taxon>Bacillati</taxon>
        <taxon>Actinomycetota</taxon>
        <taxon>Actinomycetes</taxon>
        <taxon>Kitasatosporales</taxon>
        <taxon>Streptomycetaceae</taxon>
        <taxon>Streptomyces</taxon>
    </lineage>
</organism>
<dbReference type="Pfam" id="PF19979">
    <property type="entry name" value="DUF6415"/>
    <property type="match status" value="1"/>
</dbReference>
<evidence type="ECO:0000313" key="3">
    <source>
        <dbReference type="Proteomes" id="UP001431926"/>
    </source>
</evidence>
<dbReference type="InterPro" id="IPR046300">
    <property type="entry name" value="DUF6415"/>
</dbReference>
<keyword evidence="3" id="KW-1185">Reference proteome</keyword>
<sequence>MRLSLVRHRATCRDGRDRPGHHFTVRPADVQRDQPVAAAETVALVLDEDSPLPESVGDVEELAQRLRGHISQLGAVVTPGTSALHSAQQLASASVPVGYVAGRVHLVQLAEATQALIATVQAHGVAPTNPVQRRRWWKPQLNVLRGSVFAVAFACLLLAASVPRA</sequence>
<evidence type="ECO:0000313" key="2">
    <source>
        <dbReference type="EMBL" id="WUX36221.1"/>
    </source>
</evidence>
<accession>A0ABZ1ZBS9</accession>
<dbReference type="EMBL" id="CP109491">
    <property type="protein sequence ID" value="WUX36221.1"/>
    <property type="molecule type" value="Genomic_DNA"/>
</dbReference>
<reference evidence="2" key="1">
    <citation type="submission" date="2022-10" db="EMBL/GenBank/DDBJ databases">
        <title>The complete genomes of actinobacterial strains from the NBC collection.</title>
        <authorList>
            <person name="Joergensen T.S."/>
            <person name="Alvarez Arevalo M."/>
            <person name="Sterndorff E.B."/>
            <person name="Faurdal D."/>
            <person name="Vuksanovic O."/>
            <person name="Mourched A.-S."/>
            <person name="Charusanti P."/>
            <person name="Shaw S."/>
            <person name="Blin K."/>
            <person name="Weber T."/>
        </authorList>
    </citation>
    <scope>NUCLEOTIDE SEQUENCE</scope>
    <source>
        <strain evidence="2">NBC_01436</strain>
    </source>
</reference>
<evidence type="ECO:0000256" key="1">
    <source>
        <dbReference type="SAM" id="Phobius"/>
    </source>
</evidence>
<keyword evidence="1" id="KW-0812">Transmembrane</keyword>
<name>A0ABZ1ZBS9_STRAQ</name>
<protein>
    <submittedName>
        <fullName evidence="2">DUF6415 family natural product biosynthesis protein</fullName>
    </submittedName>
</protein>
<dbReference type="RefSeq" id="WP_257138178.1">
    <property type="nucleotide sequence ID" value="NZ_CP109490.1"/>
</dbReference>